<dbReference type="SUPFAM" id="SSF47413">
    <property type="entry name" value="lambda repressor-like DNA-binding domains"/>
    <property type="match status" value="1"/>
</dbReference>
<comment type="similarity">
    <text evidence="2">Belongs to the kinesin light chain family.</text>
</comment>
<keyword evidence="6 10" id="KW-0802">TPR repeat</keyword>
<dbReference type="PANTHER" id="PTHR45783">
    <property type="entry name" value="KINESIN LIGHT CHAIN"/>
    <property type="match status" value="1"/>
</dbReference>
<dbReference type="CDD" id="cd00093">
    <property type="entry name" value="HTH_XRE"/>
    <property type="match status" value="1"/>
</dbReference>
<dbReference type="InterPro" id="IPR002182">
    <property type="entry name" value="NB-ARC"/>
</dbReference>
<dbReference type="PROSITE" id="PS50943">
    <property type="entry name" value="HTH_CROC1"/>
    <property type="match status" value="1"/>
</dbReference>
<dbReference type="GO" id="GO:0003677">
    <property type="term" value="F:DNA binding"/>
    <property type="evidence" value="ECO:0007669"/>
    <property type="project" value="InterPro"/>
</dbReference>
<dbReference type="Pfam" id="PF00931">
    <property type="entry name" value="NB-ARC"/>
    <property type="match status" value="1"/>
</dbReference>
<dbReference type="GO" id="GO:0007018">
    <property type="term" value="P:microtubule-based movement"/>
    <property type="evidence" value="ECO:0007669"/>
    <property type="project" value="TreeGrafter"/>
</dbReference>
<evidence type="ECO:0000256" key="11">
    <source>
        <dbReference type="SAM" id="Coils"/>
    </source>
</evidence>
<keyword evidence="7 11" id="KW-0175">Coiled coil</keyword>
<dbReference type="InterPro" id="IPR010982">
    <property type="entry name" value="Lambda_DNA-bd_dom_sf"/>
</dbReference>
<dbReference type="Gene3D" id="1.25.40.10">
    <property type="entry name" value="Tetratricopeptide repeat domain"/>
    <property type="match status" value="3"/>
</dbReference>
<evidence type="ECO:0000256" key="8">
    <source>
        <dbReference type="ARBA" id="ARBA00023175"/>
    </source>
</evidence>
<dbReference type="AlphaFoldDB" id="A0A455SGY1"/>
<keyword evidence="3" id="KW-0963">Cytoplasm</keyword>
<evidence type="ECO:0000256" key="4">
    <source>
        <dbReference type="ARBA" id="ARBA00022701"/>
    </source>
</evidence>
<keyword evidence="5" id="KW-0677">Repeat</keyword>
<evidence type="ECO:0000313" key="14">
    <source>
        <dbReference type="EMBL" id="BBH87006.1"/>
    </source>
</evidence>
<reference evidence="14" key="1">
    <citation type="submission" date="2018-12" db="EMBL/GenBank/DDBJ databases">
        <title>Novel natural products biosynthetic potential of the class Ktedonobacteria.</title>
        <authorList>
            <person name="Zheng Y."/>
            <person name="Saitou A."/>
            <person name="Wang C.M."/>
            <person name="Toyoda A."/>
            <person name="Minakuchi Y."/>
            <person name="Sekiguchi Y."/>
            <person name="Ueda K."/>
            <person name="Takano H."/>
            <person name="Sakai Y."/>
            <person name="Yokota A."/>
            <person name="Yabe S."/>
        </authorList>
    </citation>
    <scope>NUCLEOTIDE SEQUENCE</scope>
    <source>
        <strain evidence="14">COM3</strain>
    </source>
</reference>
<keyword evidence="8" id="KW-0505">Motor protein</keyword>
<dbReference type="SMART" id="SM00530">
    <property type="entry name" value="HTH_XRE"/>
    <property type="match status" value="1"/>
</dbReference>
<evidence type="ECO:0000256" key="7">
    <source>
        <dbReference type="ARBA" id="ARBA00023054"/>
    </source>
</evidence>
<dbReference type="PROSITE" id="PS50005">
    <property type="entry name" value="TPR"/>
    <property type="match status" value="2"/>
</dbReference>
<dbReference type="GO" id="GO:0005871">
    <property type="term" value="C:kinesin complex"/>
    <property type="evidence" value="ECO:0007669"/>
    <property type="project" value="InterPro"/>
</dbReference>
<dbReference type="PRINTS" id="PR00381">
    <property type="entry name" value="KINESINLIGHT"/>
</dbReference>
<keyword evidence="9" id="KW-0206">Cytoskeleton</keyword>
<evidence type="ECO:0000256" key="10">
    <source>
        <dbReference type="PROSITE-ProRule" id="PRU00339"/>
    </source>
</evidence>
<dbReference type="Gene3D" id="1.10.260.40">
    <property type="entry name" value="lambda repressor-like DNA-binding domains"/>
    <property type="match status" value="1"/>
</dbReference>
<dbReference type="GO" id="GO:0019894">
    <property type="term" value="F:kinesin binding"/>
    <property type="evidence" value="ECO:0007669"/>
    <property type="project" value="TreeGrafter"/>
</dbReference>
<comment type="subcellular location">
    <subcellularLocation>
        <location evidence="1">Cytoplasm</location>
        <location evidence="1">Cytoskeleton</location>
    </subcellularLocation>
</comment>
<dbReference type="GO" id="GO:0005737">
    <property type="term" value="C:cytoplasm"/>
    <property type="evidence" value="ECO:0007669"/>
    <property type="project" value="TreeGrafter"/>
</dbReference>
<feature type="region of interest" description="Disordered" evidence="12">
    <location>
        <begin position="887"/>
        <end position="915"/>
    </location>
</feature>
<dbReference type="InterPro" id="IPR001387">
    <property type="entry name" value="Cro/C1-type_HTH"/>
</dbReference>
<dbReference type="Gene3D" id="3.40.50.300">
    <property type="entry name" value="P-loop containing nucleotide triphosphate hydrolases"/>
    <property type="match status" value="1"/>
</dbReference>
<dbReference type="GO" id="GO:0043531">
    <property type="term" value="F:ADP binding"/>
    <property type="evidence" value="ECO:0007669"/>
    <property type="project" value="InterPro"/>
</dbReference>
<dbReference type="PANTHER" id="PTHR45783:SF3">
    <property type="entry name" value="KINESIN LIGHT CHAIN"/>
    <property type="match status" value="1"/>
</dbReference>
<feature type="repeat" description="TPR" evidence="10">
    <location>
        <begin position="561"/>
        <end position="594"/>
    </location>
</feature>
<dbReference type="InterPro" id="IPR019734">
    <property type="entry name" value="TPR_rpt"/>
</dbReference>
<evidence type="ECO:0000256" key="1">
    <source>
        <dbReference type="ARBA" id="ARBA00004245"/>
    </source>
</evidence>
<dbReference type="InterPro" id="IPR056681">
    <property type="entry name" value="DUF7779"/>
</dbReference>
<organism evidence="14">
    <name type="scientific">Thermosporothrix sp. COM3</name>
    <dbReference type="NCBI Taxonomy" id="2490863"/>
    <lineage>
        <taxon>Bacteria</taxon>
        <taxon>Bacillati</taxon>
        <taxon>Chloroflexota</taxon>
        <taxon>Ktedonobacteria</taxon>
        <taxon>Ktedonobacterales</taxon>
        <taxon>Thermosporotrichaceae</taxon>
        <taxon>Thermosporothrix</taxon>
    </lineage>
</organism>
<dbReference type="EMBL" id="AP019376">
    <property type="protein sequence ID" value="BBH87006.1"/>
    <property type="molecule type" value="Genomic_DNA"/>
</dbReference>
<dbReference type="SUPFAM" id="SSF48452">
    <property type="entry name" value="TPR-like"/>
    <property type="match status" value="2"/>
</dbReference>
<dbReference type="Pfam" id="PF25000">
    <property type="entry name" value="DUF7779"/>
    <property type="match status" value="1"/>
</dbReference>
<evidence type="ECO:0000259" key="13">
    <source>
        <dbReference type="PROSITE" id="PS50943"/>
    </source>
</evidence>
<keyword evidence="4" id="KW-0493">Microtubule</keyword>
<dbReference type="Pfam" id="PF13374">
    <property type="entry name" value="TPR_10"/>
    <property type="match status" value="2"/>
</dbReference>
<evidence type="ECO:0000256" key="3">
    <source>
        <dbReference type="ARBA" id="ARBA00022490"/>
    </source>
</evidence>
<proteinExistence type="inferred from homology"/>
<evidence type="ECO:0000256" key="2">
    <source>
        <dbReference type="ARBA" id="ARBA00009622"/>
    </source>
</evidence>
<dbReference type="Pfam" id="PF13424">
    <property type="entry name" value="TPR_12"/>
    <property type="match status" value="4"/>
</dbReference>
<dbReference type="InterPro" id="IPR002151">
    <property type="entry name" value="Kinesin_light"/>
</dbReference>
<name>A0A455SGY1_9CHLR</name>
<dbReference type="InterPro" id="IPR011990">
    <property type="entry name" value="TPR-like_helical_dom_sf"/>
</dbReference>
<gene>
    <name evidence="14" type="ORF">KTC_17570</name>
</gene>
<feature type="compositionally biased region" description="Polar residues" evidence="12">
    <location>
        <begin position="893"/>
        <end position="908"/>
    </location>
</feature>
<feature type="repeat" description="TPR" evidence="10">
    <location>
        <begin position="729"/>
        <end position="762"/>
    </location>
</feature>
<protein>
    <submittedName>
        <fullName evidence="14">Tetratricopeptide repeat protein</fullName>
    </submittedName>
</protein>
<evidence type="ECO:0000256" key="9">
    <source>
        <dbReference type="ARBA" id="ARBA00023212"/>
    </source>
</evidence>
<evidence type="ECO:0000256" key="6">
    <source>
        <dbReference type="ARBA" id="ARBA00022803"/>
    </source>
</evidence>
<feature type="coiled-coil region" evidence="11">
    <location>
        <begin position="858"/>
        <end position="885"/>
    </location>
</feature>
<dbReference type="InterPro" id="IPR027417">
    <property type="entry name" value="P-loop_NTPase"/>
</dbReference>
<feature type="domain" description="HTH cro/C1-type" evidence="13">
    <location>
        <begin position="11"/>
        <end position="47"/>
    </location>
</feature>
<dbReference type="SUPFAM" id="SSF52540">
    <property type="entry name" value="P-loop containing nucleoside triphosphate hydrolases"/>
    <property type="match status" value="1"/>
</dbReference>
<dbReference type="GO" id="GO:0005874">
    <property type="term" value="C:microtubule"/>
    <property type="evidence" value="ECO:0007669"/>
    <property type="project" value="UniProtKB-KW"/>
</dbReference>
<evidence type="ECO:0000256" key="5">
    <source>
        <dbReference type="ARBA" id="ARBA00022737"/>
    </source>
</evidence>
<evidence type="ECO:0000256" key="12">
    <source>
        <dbReference type="SAM" id="MobiDB-lite"/>
    </source>
</evidence>
<dbReference type="Pfam" id="PF13560">
    <property type="entry name" value="HTH_31"/>
    <property type="match status" value="1"/>
</dbReference>
<accession>A0A455SGY1</accession>
<sequence>MEREAPFGELLKELRKRHRIGQKELAASLGVHRNTIGAWERGDRLPDTRGMVLEMAKQLHLNEEETQALLQASLTSVALRWYLPYSRNPFFVGREQQLECLYTALVQKAPQARRPYALSGMGGMGKTQLAIEFAYRYTQQFSAVLWIGAETQESIISHLTAIASVLNLPQQRDQNQHTLIASVLQWFQTHRDWLLIFDNVEDLEFVQPYMPTLSHGALLLTTRLQATGELAQPLEVEPMTPDEGAHFLLQRARISGPFSPETMQAANAIVASSGGLPLALDQAGAYIEETNCSLPEYQRLFHSHTLSLLSERAIYASHPHSIVKTLMLSFSQLQQREPSALLILSACAFLAPEAIPEAIFTGAPASVLGETLAPIATDAFHWNKGLRALQHFSLVKRNGQQRLLSLHRLVQLIFKEGISHADQRHWVMQLLRLLHHAFPQVETKPEFREQWRWCDLLLPHAQECIKQSQHWGLAGSDVTAFYERIAAYLFYRARYTEAEPLMLETLELYKASSNEEAQAALLARLGRLYHHLEQRDRSETCYLQAIEMQERLSGSDSVTVADTLELLALLYTNAGRFAEAEQHLRRALYIKEALYGPDHPSQARALHYLAAQLNEQGRYQEAETLMLRALHLYELEGGVDSLQVASLVHSLAIACAEQGKYSQMEPLLQRALHLQEAVLGPNHPTIGRTLGDLATLYCVQNMLADALPLFRRAIRIFEQTHGPDYPEIAYFLTNLATAYKELGNYAEAEPLFHRAIVLREQALGPNHPQVAFPLQNLAEVYILQERYNEAEPLLQRVLSLREAVGTNHPQVAFPLDSLAELYIKQGSIERAKPLVERALRIREQLGPEHPDLATTLLLQAEISAEEEAKEEARQLLKRALHIREQIFGPDHPLTQQARSRSQALLDNSKLNRSDS</sequence>
<dbReference type="NCBIfam" id="NF040586">
    <property type="entry name" value="FxSxx_TPR"/>
    <property type="match status" value="1"/>
</dbReference>
<dbReference type="SMART" id="SM00028">
    <property type="entry name" value="TPR"/>
    <property type="match status" value="9"/>
</dbReference>